<evidence type="ECO:0000313" key="3">
    <source>
        <dbReference type="EMBL" id="OAM88951.1"/>
    </source>
</evidence>
<dbReference type="RefSeq" id="WP_068770011.1">
    <property type="nucleotide sequence ID" value="NZ_CP109796.1"/>
</dbReference>
<dbReference type="InterPro" id="IPR027463">
    <property type="entry name" value="AcrB_DN_DC_subdom"/>
</dbReference>
<dbReference type="STRING" id="1184151.AW736_09225"/>
<feature type="transmembrane region" description="Helical" evidence="2">
    <location>
        <begin position="502"/>
        <end position="521"/>
    </location>
</feature>
<dbReference type="SUPFAM" id="SSF82866">
    <property type="entry name" value="Multidrug efflux transporter AcrB transmembrane domain"/>
    <property type="match status" value="2"/>
</dbReference>
<dbReference type="Gene3D" id="3.30.70.1320">
    <property type="entry name" value="Multidrug efflux transporter AcrB pore domain like"/>
    <property type="match status" value="1"/>
</dbReference>
<dbReference type="Proteomes" id="UP000078486">
    <property type="component" value="Unassembled WGS sequence"/>
</dbReference>
<dbReference type="Gene3D" id="3.30.70.1440">
    <property type="entry name" value="Multidrug efflux transporter AcrB pore domain"/>
    <property type="match status" value="1"/>
</dbReference>
<keyword evidence="4" id="KW-1185">Reference proteome</keyword>
<feature type="transmembrane region" description="Helical" evidence="2">
    <location>
        <begin position="390"/>
        <end position="410"/>
    </location>
</feature>
<feature type="transmembrane region" description="Helical" evidence="2">
    <location>
        <begin position="1044"/>
        <end position="1065"/>
    </location>
</feature>
<dbReference type="PRINTS" id="PR00702">
    <property type="entry name" value="ACRIFLAVINRP"/>
</dbReference>
<evidence type="ECO:0000256" key="2">
    <source>
        <dbReference type="SAM" id="Phobius"/>
    </source>
</evidence>
<evidence type="ECO:0000256" key="1">
    <source>
        <dbReference type="SAM" id="MobiDB-lite"/>
    </source>
</evidence>
<keyword evidence="2" id="KW-0812">Transmembrane</keyword>
<dbReference type="GO" id="GO:0005886">
    <property type="term" value="C:plasma membrane"/>
    <property type="evidence" value="ECO:0007669"/>
    <property type="project" value="TreeGrafter"/>
</dbReference>
<protein>
    <submittedName>
        <fullName evidence="3">Multidrug transporter AcrB</fullName>
    </submittedName>
</protein>
<feature type="region of interest" description="Disordered" evidence="1">
    <location>
        <begin position="532"/>
        <end position="554"/>
    </location>
</feature>
<feature type="transmembrane region" description="Helical" evidence="2">
    <location>
        <begin position="471"/>
        <end position="490"/>
    </location>
</feature>
<dbReference type="SUPFAM" id="SSF82693">
    <property type="entry name" value="Multidrug efflux transporter AcrB pore domain, PN1, PN2, PC1 and PC2 subdomains"/>
    <property type="match status" value="3"/>
</dbReference>
<dbReference type="PANTHER" id="PTHR32063:SF16">
    <property type="entry name" value="CATION EFFLUX SYSTEM (ACRB_ACRD_ACRF FAMILY)"/>
    <property type="match status" value="1"/>
</dbReference>
<feature type="transmembrane region" description="Helical" evidence="2">
    <location>
        <begin position="948"/>
        <end position="967"/>
    </location>
</feature>
<dbReference type="Gene3D" id="3.30.2090.10">
    <property type="entry name" value="Multidrug efflux transporter AcrB TolC docking domain, DN and DC subdomains"/>
    <property type="match status" value="2"/>
</dbReference>
<dbReference type="PANTHER" id="PTHR32063">
    <property type="match status" value="1"/>
</dbReference>
<dbReference type="SUPFAM" id="SSF82714">
    <property type="entry name" value="Multidrug efflux transporter AcrB TolC docking domain, DN and DC subdomains"/>
    <property type="match status" value="2"/>
</dbReference>
<evidence type="ECO:0000313" key="4">
    <source>
        <dbReference type="Proteomes" id="UP000078486"/>
    </source>
</evidence>
<comment type="caution">
    <text evidence="3">The sequence shown here is derived from an EMBL/GenBank/DDBJ whole genome shotgun (WGS) entry which is preliminary data.</text>
</comment>
<gene>
    <name evidence="3" type="ORF">AW736_09225</name>
</gene>
<dbReference type="OrthoDB" id="9757876at2"/>
<keyword evidence="2" id="KW-0472">Membrane</keyword>
<sequence>MSTATRNTTPGDASPKYGFTGRLASLFIDSRLTPIVIAASILMGAFAVLMLAREEEPQIKVPMVDVIVSMPGSTAAEVENRMIRPMEKLLWEIPGVEYLYSTSNPSNAMTIVRFKVGTDIEAALVRLNQKLQANFDRIPFGGSLPLIKPRTIDDVPVLALTLHSATHDHLTLRRLAAQLDDEIKSIPQVAETTLIGGVRRAVRVQLDPVALAARNLSVTQLTPALRHANHQAQLGSLPTGDSEVLLETGAFLRDAADVGTVVVGVFQHRPVYLRDVATVRDTSEEPANYVFFGSGAGASAGGQPSGLQPAVTLSIAKRPGANAIDVVDTVLSKVDDLQGRLLPADVQIAVTRDYGHTAAEKSNELLLHMGIAVFGVALLILFFLGWRESLVVLLAIPSTLALTLLVFYLYGYTLNRITLFALIFSIGILVDDAIVVVENIVRHVRMPGAEKKPLTQVALDAVDEVGNPTVLATWAVIAAILPMAFVGGLMGPYMRPIPIGSTAAMVFSLLIAFSVTPWAAIRVLKRHLHKPSPAAGTDGGAHASETAAKAMDHDHAPDDWSTRLYHKVMDPLLDHAHWRRAFVVGIVVLLFGAISLVPFGAVKIKMLPFDNKSEFQIILNTDEGTTLERTTAIAQEMAAALRDEPEVRDCQIYAGTASPFNFNGLVRHYYMRRGPNVADIQINLVGKGERSEQSHDIARRIRPKVAAIAAKHGASAAVAEVPPGPPVLQTLVAEIYGPNEEARLALARRVRLIMEQTEGVVDIDWYVEARQPKVRYVVDKKKAALSGLTEADIAQALELATSGFAADLLHLPDEREDIAVVIELPRAAKGRPEDLFALRVRSSADPAAPLVPLSELVRLERLPGERSRYRKNLVPVTYVTADVSGVVESPAYAMFAMNRELKKIDAREFGGDSPRLEILNMGMPFDPRQPAMKWDGEWHITLEVFRDLGLAFAAVLVLIYMLMVGWFKNYVTPLVVMAAIPFSLIGILPAHWGLGAFFTATSMIGFMAGAGIVVRNSIILVDFIELRRSHGLSLRDAVVEAGAVRFRPMLLTALAVVVGASVILADPIFQGLAISLMFGEIASLLISRLAVPVLYFMTSRYSR</sequence>
<feature type="transmembrane region" description="Helical" evidence="2">
    <location>
        <begin position="417"/>
        <end position="437"/>
    </location>
</feature>
<feature type="transmembrane region" description="Helical" evidence="2">
    <location>
        <begin position="581"/>
        <end position="602"/>
    </location>
</feature>
<feature type="transmembrane region" description="Helical" evidence="2">
    <location>
        <begin position="1071"/>
        <end position="1097"/>
    </location>
</feature>
<organism evidence="3 4">
    <name type="scientific">Termitidicoccus mucosus</name>
    <dbReference type="NCBI Taxonomy" id="1184151"/>
    <lineage>
        <taxon>Bacteria</taxon>
        <taxon>Pseudomonadati</taxon>
        <taxon>Verrucomicrobiota</taxon>
        <taxon>Opitutia</taxon>
        <taxon>Opitutales</taxon>
        <taxon>Opitutaceae</taxon>
        <taxon>Termitidicoccus</taxon>
    </lineage>
</organism>
<keyword evidence="2" id="KW-1133">Transmembrane helix</keyword>
<dbReference type="InterPro" id="IPR001036">
    <property type="entry name" value="Acrflvin-R"/>
</dbReference>
<proteinExistence type="predicted"/>
<name>A0A178IH59_9BACT</name>
<dbReference type="EMBL" id="LRRQ01000113">
    <property type="protein sequence ID" value="OAM88951.1"/>
    <property type="molecule type" value="Genomic_DNA"/>
</dbReference>
<feature type="transmembrane region" description="Helical" evidence="2">
    <location>
        <begin position="32"/>
        <end position="52"/>
    </location>
</feature>
<accession>A0A178IH59</accession>
<reference evidence="3 4" key="1">
    <citation type="submission" date="2016-01" db="EMBL/GenBank/DDBJ databases">
        <title>High potential of lignocellulose degradation of a new Verrucomicrobia species.</title>
        <authorList>
            <person name="Wang Y."/>
            <person name="Shi Y."/>
            <person name="Qiu Z."/>
            <person name="Liu S."/>
            <person name="Yang H."/>
        </authorList>
    </citation>
    <scope>NUCLEOTIDE SEQUENCE [LARGE SCALE GENOMIC DNA]</scope>
    <source>
        <strain evidence="3 4">TSB47</strain>
    </source>
</reference>
<dbReference type="Pfam" id="PF00873">
    <property type="entry name" value="ACR_tran"/>
    <property type="match status" value="1"/>
</dbReference>
<dbReference type="Gene3D" id="1.20.1640.10">
    <property type="entry name" value="Multidrug efflux transporter AcrB transmembrane domain"/>
    <property type="match status" value="2"/>
</dbReference>
<dbReference type="Gene3D" id="3.30.70.1430">
    <property type="entry name" value="Multidrug efflux transporter AcrB pore domain"/>
    <property type="match status" value="2"/>
</dbReference>
<feature type="transmembrane region" description="Helical" evidence="2">
    <location>
        <begin position="365"/>
        <end position="384"/>
    </location>
</feature>
<dbReference type="AlphaFoldDB" id="A0A178IH59"/>
<dbReference type="GO" id="GO:0042910">
    <property type="term" value="F:xenobiotic transmembrane transporter activity"/>
    <property type="evidence" value="ECO:0007669"/>
    <property type="project" value="TreeGrafter"/>
</dbReference>